<evidence type="ECO:0000256" key="1">
    <source>
        <dbReference type="SAM" id="Phobius"/>
    </source>
</evidence>
<keyword evidence="3" id="KW-1185">Reference proteome</keyword>
<feature type="transmembrane region" description="Helical" evidence="1">
    <location>
        <begin position="67"/>
        <end position="100"/>
    </location>
</feature>
<keyword evidence="1" id="KW-1133">Transmembrane helix</keyword>
<dbReference type="InterPro" id="IPR025291">
    <property type="entry name" value="DUF4153"/>
</dbReference>
<dbReference type="RefSeq" id="WP_091592116.1">
    <property type="nucleotide sequence ID" value="NZ_FNEE01000003.1"/>
</dbReference>
<feature type="transmembrane region" description="Helical" evidence="1">
    <location>
        <begin position="323"/>
        <end position="343"/>
    </location>
</feature>
<evidence type="ECO:0000313" key="2">
    <source>
        <dbReference type="EMBL" id="SDI88398.1"/>
    </source>
</evidence>
<dbReference type="EMBL" id="FNEE01000003">
    <property type="protein sequence ID" value="SDI88398.1"/>
    <property type="molecule type" value="Genomic_DNA"/>
</dbReference>
<dbReference type="AlphaFoldDB" id="A0A1G8P7W4"/>
<dbReference type="Pfam" id="PF13687">
    <property type="entry name" value="DUF4153"/>
    <property type="match status" value="1"/>
</dbReference>
<organism evidence="2 3">
    <name type="scientific">Mesorhizobium muleiense</name>
    <dbReference type="NCBI Taxonomy" id="1004279"/>
    <lineage>
        <taxon>Bacteria</taxon>
        <taxon>Pseudomonadati</taxon>
        <taxon>Pseudomonadota</taxon>
        <taxon>Alphaproteobacteria</taxon>
        <taxon>Hyphomicrobiales</taxon>
        <taxon>Phyllobacteriaceae</taxon>
        <taxon>Mesorhizobium</taxon>
    </lineage>
</organism>
<feature type="transmembrane region" description="Helical" evidence="1">
    <location>
        <begin position="36"/>
        <end position="55"/>
    </location>
</feature>
<dbReference type="Proteomes" id="UP000198894">
    <property type="component" value="Unassembled WGS sequence"/>
</dbReference>
<evidence type="ECO:0000313" key="3">
    <source>
        <dbReference type="Proteomes" id="UP000198894"/>
    </source>
</evidence>
<feature type="transmembrane region" description="Helical" evidence="1">
    <location>
        <begin position="250"/>
        <end position="273"/>
    </location>
</feature>
<keyword evidence="1" id="KW-0472">Membrane</keyword>
<feature type="transmembrane region" description="Helical" evidence="1">
    <location>
        <begin position="12"/>
        <end position="30"/>
    </location>
</feature>
<feature type="transmembrane region" description="Helical" evidence="1">
    <location>
        <begin position="146"/>
        <end position="169"/>
    </location>
</feature>
<proteinExistence type="predicted"/>
<gene>
    <name evidence="2" type="ORF">SAMN05428953_103190</name>
</gene>
<feature type="transmembrane region" description="Helical" evidence="1">
    <location>
        <begin position="393"/>
        <end position="413"/>
    </location>
</feature>
<feature type="transmembrane region" description="Helical" evidence="1">
    <location>
        <begin position="355"/>
        <end position="381"/>
    </location>
</feature>
<protein>
    <submittedName>
        <fullName evidence="2">Uncharacterized protein</fullName>
    </submittedName>
</protein>
<name>A0A1G8P7W4_9HYPH</name>
<accession>A0A1G8P7W4</accession>
<feature type="transmembrane region" description="Helical" evidence="1">
    <location>
        <begin position="189"/>
        <end position="208"/>
    </location>
</feature>
<feature type="transmembrane region" description="Helical" evidence="1">
    <location>
        <begin position="293"/>
        <end position="311"/>
    </location>
</feature>
<reference evidence="3" key="1">
    <citation type="submission" date="2016-10" db="EMBL/GenBank/DDBJ databases">
        <authorList>
            <person name="Varghese N."/>
            <person name="Submissions S."/>
        </authorList>
    </citation>
    <scope>NUCLEOTIDE SEQUENCE [LARGE SCALE GENOMIC DNA]</scope>
    <source>
        <strain evidence="3">CGMCC 1.11022</strain>
    </source>
</reference>
<feature type="transmembrane region" description="Helical" evidence="1">
    <location>
        <begin position="106"/>
        <end position="126"/>
    </location>
</feature>
<sequence>MTSLLAAAPGTCARFGVAVLLAALADFFFYGQPVGITLFLFGMTLAAAAAALQPSALGAGRAWFKPVALLVGLLPFLENVSALSVAIGLAALAVFALSLVGRLRRGFARIAGQVALFLLAAPFRFVHDFVRWRKAARRLGRRRIGFAAIAVWIMPLTLGAVFLALFGAANPVIEYWLSLIDLHALLDLIQLPRLAFWLVVLAGVWAFLRPRLPRFLRRIARRVTPVPVSAVTTTTKPARAIEDIIFGKAAILRALVIFNILFAMQTALDATYLWGGIALPDGLTYAAYAHRGAYPLIVTALLAAGFVLAALRPGSATSSDPFIRRLVYVWVAQNIVLVISSILRLELYVGIYALTYWRVAAFVWMGLVAAGLALIIARIALGKSNEWLLSANLLTLSATLYACSFINFAALIANYNVEHSFEMTGHGTELDFWYLRSLGPSARPALDRFLEQQARTNAASFSPYRELARLLGQDEAGYRAAQENWRAWSFRDWRLLRTLDTSIPFVVPQGSEPFVPGR</sequence>
<keyword evidence="1" id="KW-0812">Transmembrane</keyword>